<evidence type="ECO:0000313" key="2">
    <source>
        <dbReference type="Proteomes" id="UP000241769"/>
    </source>
</evidence>
<dbReference type="Proteomes" id="UP000241769">
    <property type="component" value="Unassembled WGS sequence"/>
</dbReference>
<proteinExistence type="predicted"/>
<protein>
    <submittedName>
        <fullName evidence="1">Uncharacterized protein</fullName>
    </submittedName>
</protein>
<accession>A0A2P6N9Q2</accession>
<dbReference type="AlphaFoldDB" id="A0A2P6N9Q2"/>
<keyword evidence="2" id="KW-1185">Reference proteome</keyword>
<organism evidence="1 2">
    <name type="scientific">Planoprotostelium fungivorum</name>
    <dbReference type="NCBI Taxonomy" id="1890364"/>
    <lineage>
        <taxon>Eukaryota</taxon>
        <taxon>Amoebozoa</taxon>
        <taxon>Evosea</taxon>
        <taxon>Variosea</taxon>
        <taxon>Cavosteliida</taxon>
        <taxon>Cavosteliaceae</taxon>
        <taxon>Planoprotostelium</taxon>
    </lineage>
</organism>
<reference evidence="1 2" key="1">
    <citation type="journal article" date="2018" name="Genome Biol. Evol.">
        <title>Multiple Roots of Fruiting Body Formation in Amoebozoa.</title>
        <authorList>
            <person name="Hillmann F."/>
            <person name="Forbes G."/>
            <person name="Novohradska S."/>
            <person name="Ferling I."/>
            <person name="Riege K."/>
            <person name="Groth M."/>
            <person name="Westermann M."/>
            <person name="Marz M."/>
            <person name="Spaller T."/>
            <person name="Winckler T."/>
            <person name="Schaap P."/>
            <person name="Glockner G."/>
        </authorList>
    </citation>
    <scope>NUCLEOTIDE SEQUENCE [LARGE SCALE GENOMIC DNA]</scope>
    <source>
        <strain evidence="1 2">Jena</strain>
    </source>
</reference>
<gene>
    <name evidence="1" type="ORF">PROFUN_11640</name>
</gene>
<evidence type="ECO:0000313" key="1">
    <source>
        <dbReference type="EMBL" id="PRP80681.1"/>
    </source>
</evidence>
<dbReference type="InParanoid" id="A0A2P6N9Q2"/>
<dbReference type="EMBL" id="MDYQ01000141">
    <property type="protein sequence ID" value="PRP80681.1"/>
    <property type="molecule type" value="Genomic_DNA"/>
</dbReference>
<comment type="caution">
    <text evidence="1">The sequence shown here is derived from an EMBL/GenBank/DDBJ whole genome shotgun (WGS) entry which is preliminary data.</text>
</comment>
<name>A0A2P6N9Q2_9EUKA</name>
<sequence length="606" mass="70779">MSIIGKYPQRDQLVNLKVQLEASRQQLEVLLRGCPNLSHDQQRGILGIIEGSILALDKSIEIAGFGQTIKEDALSNNEDSPVEEKFGFQEQAVRYNDWPLRNVFDVISLFTTLKYRGQQFELEETCQMIKNVSRWIFWTQPERKWEPIMLGFMRTNDQMAASLGNSIASWPKKKDPIIEERNQYFLEHHPQIHQQMMEKLSQVEEWISAHTLDKENYTGPKIMVWMKRKPFMCAENMCFSLNTQPETAEPSVPGVLRMVQGATGFLYGTAERRFQEFYTHHSTKLELYDVPKKVDCMDIPYLFRPNLSVYRIGVIPRIGRLCIGVDEKYGTLRGGIDTHLYSEEFTISDEDLEESFDEDWEESDPPLRFFSNNECWEDQRADGRMIEPDLDDMVDLTGSDALKIIKDIAIICSARKYRDDFYTRLYKRCRQTLDRDTSRTISQVSDQNKKTTPKRYWAFSINTDQFRIRYRDAENDIVEYPGDNDVVAWVEENGHRLNHYFWFKIRDASYVLRAVYRPNSGHDVHLRRDMREDLNWEKVRNTFKLSKAGIVENIFGNEAVDGTYTKTLIKAEGENEGTPMRVHLETQVYSDDELGDTIENPIALTD</sequence>